<dbReference type="STRING" id="52838.A0A4S8J1J7"/>
<name>A0A4S8J1J7_MUSBA</name>
<keyword evidence="5 6" id="KW-0472">Membrane</keyword>
<evidence type="ECO:0000256" key="2">
    <source>
        <dbReference type="ARBA" id="ARBA00007743"/>
    </source>
</evidence>
<comment type="caution">
    <text evidence="7">The sequence shown here is derived from an EMBL/GenBank/DDBJ whole genome shotgun (WGS) entry which is preliminary data.</text>
</comment>
<organism evidence="7 8">
    <name type="scientific">Musa balbisiana</name>
    <name type="common">Banana</name>
    <dbReference type="NCBI Taxonomy" id="52838"/>
    <lineage>
        <taxon>Eukaryota</taxon>
        <taxon>Viridiplantae</taxon>
        <taxon>Streptophyta</taxon>
        <taxon>Embryophyta</taxon>
        <taxon>Tracheophyta</taxon>
        <taxon>Spermatophyta</taxon>
        <taxon>Magnoliopsida</taxon>
        <taxon>Liliopsida</taxon>
        <taxon>Zingiberales</taxon>
        <taxon>Musaceae</taxon>
        <taxon>Musa</taxon>
    </lineage>
</organism>
<protein>
    <submittedName>
        <fullName evidence="7">Uncharacterized protein</fullName>
    </submittedName>
</protein>
<dbReference type="GO" id="GO:0012505">
    <property type="term" value="C:endomembrane system"/>
    <property type="evidence" value="ECO:0007669"/>
    <property type="project" value="TreeGrafter"/>
</dbReference>
<sequence>MASRRHVQYSPLAPDDIDEDHRMLGEGDLRFAYNPKALDRVPWKSIALAIFLLALGTLLLILSFFIFTGHMEGEQSQAYGLLMLGILAFLPGFYETRIAYYSWKGAPGYRFSSIPS</sequence>
<dbReference type="InterPro" id="IPR044234">
    <property type="entry name" value="TMEM230"/>
</dbReference>
<comment type="subcellular location">
    <subcellularLocation>
        <location evidence="1">Membrane</location>
        <topology evidence="1">Multi-pass membrane protein</topology>
    </subcellularLocation>
</comment>
<dbReference type="GO" id="GO:0016020">
    <property type="term" value="C:membrane"/>
    <property type="evidence" value="ECO:0007669"/>
    <property type="project" value="UniProtKB-SubCell"/>
</dbReference>
<proteinExistence type="inferred from homology"/>
<evidence type="ECO:0000256" key="5">
    <source>
        <dbReference type="ARBA" id="ARBA00023136"/>
    </source>
</evidence>
<dbReference type="InterPro" id="IPR008590">
    <property type="entry name" value="TMEM_230/134"/>
</dbReference>
<evidence type="ECO:0000256" key="1">
    <source>
        <dbReference type="ARBA" id="ARBA00004141"/>
    </source>
</evidence>
<reference evidence="7 8" key="1">
    <citation type="journal article" date="2019" name="Nat. Plants">
        <title>Genome sequencing of Musa balbisiana reveals subgenome evolution and function divergence in polyploid bananas.</title>
        <authorList>
            <person name="Yao X."/>
        </authorList>
    </citation>
    <scope>NUCLEOTIDE SEQUENCE [LARGE SCALE GENOMIC DNA]</scope>
    <source>
        <strain evidence="8">cv. DH-PKW</strain>
        <tissue evidence="7">Leaves</tissue>
    </source>
</reference>
<dbReference type="Proteomes" id="UP000317650">
    <property type="component" value="Chromosome 10"/>
</dbReference>
<evidence type="ECO:0000313" key="7">
    <source>
        <dbReference type="EMBL" id="THU54212.1"/>
    </source>
</evidence>
<dbReference type="EMBL" id="PYDT01000008">
    <property type="protein sequence ID" value="THU54212.1"/>
    <property type="molecule type" value="Genomic_DNA"/>
</dbReference>
<feature type="transmembrane region" description="Helical" evidence="6">
    <location>
        <begin position="78"/>
        <end position="94"/>
    </location>
</feature>
<keyword evidence="8" id="KW-1185">Reference proteome</keyword>
<comment type="similarity">
    <text evidence="2">Belongs to the TMEM134/TMEM230 family.</text>
</comment>
<keyword evidence="4 6" id="KW-1133">Transmembrane helix</keyword>
<dbReference type="PANTHER" id="PTHR15664">
    <property type="entry name" value="C20ORF30 PROTEIN"/>
    <property type="match status" value="1"/>
</dbReference>
<dbReference type="Pfam" id="PF05915">
    <property type="entry name" value="TMEM_230_134"/>
    <property type="match status" value="1"/>
</dbReference>
<dbReference type="PANTHER" id="PTHR15664:SF21">
    <property type="entry name" value="TRANSMEMBRANE PROTEIN 230"/>
    <property type="match status" value="1"/>
</dbReference>
<evidence type="ECO:0000256" key="3">
    <source>
        <dbReference type="ARBA" id="ARBA00022692"/>
    </source>
</evidence>
<keyword evidence="3 6" id="KW-0812">Transmembrane</keyword>
<evidence type="ECO:0000256" key="6">
    <source>
        <dbReference type="SAM" id="Phobius"/>
    </source>
</evidence>
<accession>A0A4S8J1J7</accession>
<gene>
    <name evidence="7" type="ORF">C4D60_Mb10t22670</name>
</gene>
<dbReference type="AlphaFoldDB" id="A0A4S8J1J7"/>
<feature type="transmembrane region" description="Helical" evidence="6">
    <location>
        <begin position="46"/>
        <end position="66"/>
    </location>
</feature>
<evidence type="ECO:0000256" key="4">
    <source>
        <dbReference type="ARBA" id="ARBA00022989"/>
    </source>
</evidence>
<evidence type="ECO:0000313" key="8">
    <source>
        <dbReference type="Proteomes" id="UP000317650"/>
    </source>
</evidence>